<keyword evidence="3" id="KW-1185">Reference proteome</keyword>
<keyword evidence="1" id="KW-0812">Transmembrane</keyword>
<evidence type="ECO:0000256" key="1">
    <source>
        <dbReference type="SAM" id="Phobius"/>
    </source>
</evidence>
<feature type="transmembrane region" description="Helical" evidence="1">
    <location>
        <begin position="93"/>
        <end position="111"/>
    </location>
</feature>
<name>A0A4R6U4W3_9BURK</name>
<keyword evidence="1" id="KW-0472">Membrane</keyword>
<sequence>MTYWLETTGLALNFIGTLLLIWKGLPNLTTLSSGAYTEIEVTPEIRAARRWSRAGLVLLALGFGLQLLAAWLPGDPIHAQGSAQTTWATRMPVVLLVLAGVLMPFVIEGCLAPRMSQCREGVLILAASHLFLVCIVLAIGMEIALDYDGFEQNALIEAWWQVVIILTTLLPVAMAAYWLQRWSEINRQEFNGSAKGV</sequence>
<feature type="transmembrane region" description="Helical" evidence="1">
    <location>
        <begin position="159"/>
        <end position="179"/>
    </location>
</feature>
<gene>
    <name evidence="2" type="ORF">DFR43_1161</name>
</gene>
<feature type="transmembrane region" description="Helical" evidence="1">
    <location>
        <begin position="123"/>
        <end position="147"/>
    </location>
</feature>
<evidence type="ECO:0000313" key="3">
    <source>
        <dbReference type="Proteomes" id="UP000295510"/>
    </source>
</evidence>
<dbReference type="AlphaFoldDB" id="A0A4R6U4W3"/>
<keyword evidence="1" id="KW-1133">Transmembrane helix</keyword>
<dbReference type="Proteomes" id="UP000295510">
    <property type="component" value="Unassembled WGS sequence"/>
</dbReference>
<reference evidence="2 3" key="1">
    <citation type="submission" date="2019-03" db="EMBL/GenBank/DDBJ databases">
        <title>Genomic Encyclopedia of Type Strains, Phase IV (KMG-IV): sequencing the most valuable type-strain genomes for metagenomic binning, comparative biology and taxonomic classification.</title>
        <authorList>
            <person name="Goeker M."/>
        </authorList>
    </citation>
    <scope>NUCLEOTIDE SEQUENCE [LARGE SCALE GENOMIC DNA]</scope>
    <source>
        <strain evidence="2 3">DSM 19605</strain>
    </source>
</reference>
<feature type="transmembrane region" description="Helical" evidence="1">
    <location>
        <begin position="54"/>
        <end position="73"/>
    </location>
</feature>
<comment type="caution">
    <text evidence="2">The sequence shown here is derived from an EMBL/GenBank/DDBJ whole genome shotgun (WGS) entry which is preliminary data.</text>
</comment>
<organism evidence="2 3">
    <name type="scientific">Tepidicella xavieri</name>
    <dbReference type="NCBI Taxonomy" id="360241"/>
    <lineage>
        <taxon>Bacteria</taxon>
        <taxon>Pseudomonadati</taxon>
        <taxon>Pseudomonadota</taxon>
        <taxon>Betaproteobacteria</taxon>
        <taxon>Burkholderiales</taxon>
        <taxon>Tepidicella</taxon>
    </lineage>
</organism>
<proteinExistence type="predicted"/>
<accession>A0A4R6U4W3</accession>
<evidence type="ECO:0000313" key="2">
    <source>
        <dbReference type="EMBL" id="TDQ40552.1"/>
    </source>
</evidence>
<dbReference type="EMBL" id="SNYL01000016">
    <property type="protein sequence ID" value="TDQ40552.1"/>
    <property type="molecule type" value="Genomic_DNA"/>
</dbReference>
<protein>
    <submittedName>
        <fullName evidence="2">Uncharacterized protein</fullName>
    </submittedName>
</protein>
<dbReference type="RefSeq" id="WP_133598805.1">
    <property type="nucleotide sequence ID" value="NZ_SNYL01000016.1"/>
</dbReference>